<proteinExistence type="inferred from homology"/>
<comment type="caution">
    <text evidence="8">The sequence shown here is derived from an EMBL/GenBank/DDBJ whole genome shotgun (WGS) entry which is preliminary data.</text>
</comment>
<evidence type="ECO:0000256" key="3">
    <source>
        <dbReference type="ARBA" id="ARBA00022692"/>
    </source>
</evidence>
<evidence type="ECO:0000256" key="4">
    <source>
        <dbReference type="ARBA" id="ARBA00022989"/>
    </source>
</evidence>
<evidence type="ECO:0000256" key="5">
    <source>
        <dbReference type="ARBA" id="ARBA00023136"/>
    </source>
</evidence>
<evidence type="ECO:0000256" key="7">
    <source>
        <dbReference type="SAM" id="Phobius"/>
    </source>
</evidence>
<keyword evidence="5 7" id="KW-0472">Membrane</keyword>
<evidence type="ECO:0000313" key="9">
    <source>
        <dbReference type="Proteomes" id="UP001159364"/>
    </source>
</evidence>
<dbReference type="InterPro" id="IPR005349">
    <property type="entry name" value="TMEM14"/>
</dbReference>
<dbReference type="InterPro" id="IPR044890">
    <property type="entry name" value="TMEM14_sf"/>
</dbReference>
<dbReference type="AlphaFoldDB" id="A0AAV8SP95"/>
<keyword evidence="6" id="KW-0175">Coiled coil</keyword>
<dbReference type="PANTHER" id="PTHR12668">
    <property type="entry name" value="TRANSMEMBRANE PROTEIN 14, 15"/>
    <property type="match status" value="1"/>
</dbReference>
<protein>
    <recommendedName>
        <fullName evidence="10">Protein FATTY ACID EXPORT 3, chloroplastic</fullName>
    </recommendedName>
</protein>
<reference evidence="8 9" key="1">
    <citation type="submission" date="2021-09" db="EMBL/GenBank/DDBJ databases">
        <title>Genomic insights and catalytic innovation underlie evolution of tropane alkaloids biosynthesis.</title>
        <authorList>
            <person name="Wang Y.-J."/>
            <person name="Tian T."/>
            <person name="Huang J.-P."/>
            <person name="Huang S.-X."/>
        </authorList>
    </citation>
    <scope>NUCLEOTIDE SEQUENCE [LARGE SCALE GENOMIC DNA]</scope>
    <source>
        <strain evidence="8">KIB-2018</strain>
        <tissue evidence="8">Leaf</tissue>
    </source>
</reference>
<feature type="transmembrane region" description="Helical" evidence="7">
    <location>
        <begin position="241"/>
        <end position="260"/>
    </location>
</feature>
<keyword evidence="4 7" id="KW-1133">Transmembrane helix</keyword>
<dbReference type="EMBL" id="JAIWQS010000009">
    <property type="protein sequence ID" value="KAJ8753764.1"/>
    <property type="molecule type" value="Genomic_DNA"/>
</dbReference>
<comment type="subcellular location">
    <subcellularLocation>
        <location evidence="1">Membrane</location>
    </subcellularLocation>
</comment>
<feature type="transmembrane region" description="Helical" evidence="7">
    <location>
        <begin position="297"/>
        <end position="315"/>
    </location>
</feature>
<dbReference type="GO" id="GO:0009706">
    <property type="term" value="C:chloroplast inner membrane"/>
    <property type="evidence" value="ECO:0007669"/>
    <property type="project" value="TreeGrafter"/>
</dbReference>
<name>A0AAV8SP95_9ROSI</name>
<organism evidence="8 9">
    <name type="scientific">Erythroxylum novogranatense</name>
    <dbReference type="NCBI Taxonomy" id="1862640"/>
    <lineage>
        <taxon>Eukaryota</taxon>
        <taxon>Viridiplantae</taxon>
        <taxon>Streptophyta</taxon>
        <taxon>Embryophyta</taxon>
        <taxon>Tracheophyta</taxon>
        <taxon>Spermatophyta</taxon>
        <taxon>Magnoliopsida</taxon>
        <taxon>eudicotyledons</taxon>
        <taxon>Gunneridae</taxon>
        <taxon>Pentapetalae</taxon>
        <taxon>rosids</taxon>
        <taxon>fabids</taxon>
        <taxon>Malpighiales</taxon>
        <taxon>Erythroxylaceae</taxon>
        <taxon>Erythroxylum</taxon>
    </lineage>
</organism>
<sequence>MRMSVAIELLSIGNPRPNPIPVPQKMTSLNFSSSSSSMALPPSSLRFKSLLRPRHHLTLFSTNPPKGLGFALSSPSLHRPVVSFAASHEESKPSEIEVEKERDDLKLGAEGSDEEWKQTLEAFKEQALKMQSVSQEAYEVYSKRAKIILEETSEQLRIQAEKARNDLGVLAKEIGEEGKEYLSTAAVNSPEPVKEIVQTFSSIDDINDISKIQDFHVGIPYGLLLSFGGFLSFMITGSLSAIRFGVILGGALLAFSVSSLRSYRKGERYPFALKGQTAIAGIIFLRELLLLSQRASFLKLLATVMSGATVVFYIYRIKLNRKQVKPSDLGQGAEN</sequence>
<evidence type="ECO:0008006" key="10">
    <source>
        <dbReference type="Google" id="ProtNLM"/>
    </source>
</evidence>
<evidence type="ECO:0000256" key="1">
    <source>
        <dbReference type="ARBA" id="ARBA00004370"/>
    </source>
</evidence>
<dbReference type="Proteomes" id="UP001159364">
    <property type="component" value="Linkage Group LG09"/>
</dbReference>
<evidence type="ECO:0000313" key="8">
    <source>
        <dbReference type="EMBL" id="KAJ8753764.1"/>
    </source>
</evidence>
<dbReference type="GO" id="GO:0015245">
    <property type="term" value="F:fatty acid transmembrane transporter activity"/>
    <property type="evidence" value="ECO:0007669"/>
    <property type="project" value="TreeGrafter"/>
</dbReference>
<keyword evidence="9" id="KW-1185">Reference proteome</keyword>
<evidence type="ECO:0000256" key="6">
    <source>
        <dbReference type="SAM" id="Coils"/>
    </source>
</evidence>
<keyword evidence="3 7" id="KW-0812">Transmembrane</keyword>
<gene>
    <name evidence="8" type="ORF">K2173_000018</name>
</gene>
<feature type="transmembrane region" description="Helical" evidence="7">
    <location>
        <begin position="215"/>
        <end position="235"/>
    </location>
</feature>
<dbReference type="Gene3D" id="1.10.10.1740">
    <property type="entry name" value="Transmembrane protein 14-like"/>
    <property type="match status" value="1"/>
</dbReference>
<comment type="similarity">
    <text evidence="2">Belongs to the TMEM14 family.</text>
</comment>
<accession>A0AAV8SP95</accession>
<dbReference type="PANTHER" id="PTHR12668:SF43">
    <property type="entry name" value="TRANSMEMBRANE PROTEIN 14 HOMOLOG"/>
    <property type="match status" value="1"/>
</dbReference>
<dbReference type="Pfam" id="PF03647">
    <property type="entry name" value="Tmemb_14"/>
    <property type="match status" value="1"/>
</dbReference>
<feature type="coiled-coil region" evidence="6">
    <location>
        <begin position="146"/>
        <end position="173"/>
    </location>
</feature>
<evidence type="ECO:0000256" key="2">
    <source>
        <dbReference type="ARBA" id="ARBA00007590"/>
    </source>
</evidence>